<accession>A0A1X1RM08</accession>
<evidence type="ECO:0000313" key="2">
    <source>
        <dbReference type="EMBL" id="PIB73751.1"/>
    </source>
</evidence>
<gene>
    <name evidence="1" type="ORF">AWB95_18025</name>
    <name evidence="2" type="ORF">CQY23_22655</name>
</gene>
<evidence type="ECO:0000313" key="3">
    <source>
        <dbReference type="Proteomes" id="UP000193907"/>
    </source>
</evidence>
<dbReference type="AlphaFoldDB" id="A0A1X1RM08"/>
<dbReference type="Proteomes" id="UP000230971">
    <property type="component" value="Unassembled WGS sequence"/>
</dbReference>
<organism evidence="1 3">
    <name type="scientific">Mycobacterium celatum</name>
    <dbReference type="NCBI Taxonomy" id="28045"/>
    <lineage>
        <taxon>Bacteria</taxon>
        <taxon>Bacillati</taxon>
        <taxon>Actinomycetota</taxon>
        <taxon>Actinomycetes</taxon>
        <taxon>Mycobacteriales</taxon>
        <taxon>Mycobacteriaceae</taxon>
        <taxon>Mycobacterium</taxon>
    </lineage>
</organism>
<dbReference type="EMBL" id="LQOM01000040">
    <property type="protein sequence ID" value="ORV09309.1"/>
    <property type="molecule type" value="Genomic_DNA"/>
</dbReference>
<dbReference type="EMBL" id="PDKV01000047">
    <property type="protein sequence ID" value="PIB73751.1"/>
    <property type="molecule type" value="Genomic_DNA"/>
</dbReference>
<reference evidence="2 4" key="2">
    <citation type="journal article" date="2017" name="Infect. Genet. Evol.">
        <title>The new phylogeny of the genus Mycobacterium: The old and the news.</title>
        <authorList>
            <person name="Tortoli E."/>
            <person name="Fedrizzi T."/>
            <person name="Meehan C.J."/>
            <person name="Trovato A."/>
            <person name="Grottola A."/>
            <person name="Giacobazzi E."/>
            <person name="Serpini G.F."/>
            <person name="Tagliazucchi S."/>
            <person name="Fabio A."/>
            <person name="Bettua C."/>
            <person name="Bertorelli R."/>
            <person name="Frascaro F."/>
            <person name="De Sanctis V."/>
            <person name="Pecorari M."/>
            <person name="Jousson O."/>
            <person name="Segata N."/>
            <person name="Cirillo D.M."/>
        </authorList>
    </citation>
    <scope>NUCLEOTIDE SEQUENCE [LARGE SCALE GENOMIC DNA]</scope>
    <source>
        <strain evidence="2 4">NCTC 12882</strain>
    </source>
</reference>
<dbReference type="Proteomes" id="UP000193907">
    <property type="component" value="Unassembled WGS sequence"/>
</dbReference>
<keyword evidence="3" id="KW-1185">Reference proteome</keyword>
<evidence type="ECO:0000313" key="4">
    <source>
        <dbReference type="Proteomes" id="UP000230971"/>
    </source>
</evidence>
<name>A0A1X1RM08_MYCCE</name>
<reference evidence="1 3" key="1">
    <citation type="submission" date="2016-01" db="EMBL/GenBank/DDBJ databases">
        <title>The new phylogeny of the genus Mycobacterium.</title>
        <authorList>
            <person name="Tarcisio F."/>
            <person name="Conor M."/>
            <person name="Antonella G."/>
            <person name="Elisabetta G."/>
            <person name="Giulia F.S."/>
            <person name="Sara T."/>
            <person name="Anna F."/>
            <person name="Clotilde B."/>
            <person name="Roberto B."/>
            <person name="Veronica D.S."/>
            <person name="Fabio R."/>
            <person name="Monica P."/>
            <person name="Olivier J."/>
            <person name="Enrico T."/>
            <person name="Nicola S."/>
        </authorList>
    </citation>
    <scope>NUCLEOTIDE SEQUENCE [LARGE SCALE GENOMIC DNA]</scope>
    <source>
        <strain evidence="1 3">DSM 44243</strain>
    </source>
</reference>
<comment type="caution">
    <text evidence="1">The sequence shown here is derived from an EMBL/GenBank/DDBJ whole genome shotgun (WGS) entry which is preliminary data.</text>
</comment>
<dbReference type="OrthoDB" id="4744675at2"/>
<evidence type="ECO:0000313" key="1">
    <source>
        <dbReference type="EMBL" id="ORV09309.1"/>
    </source>
</evidence>
<protein>
    <submittedName>
        <fullName evidence="1">Uncharacterized protein</fullName>
    </submittedName>
</protein>
<proteinExistence type="predicted"/>
<dbReference type="RefSeq" id="WP_084707083.1">
    <property type="nucleotide sequence ID" value="NZ_BBUN01000135.1"/>
</dbReference>
<sequence length="65" mass="7430">MTRIATLSDDELRARRDQLLELLHARGISLDDLRNRAIHYSLIGDEHELWEQLSSIAFLPGETSA</sequence>